<keyword evidence="5 7" id="KW-0496">Mitochondrion</keyword>
<dbReference type="Proteomes" id="UP000054359">
    <property type="component" value="Unassembled WGS sequence"/>
</dbReference>
<evidence type="ECO:0000313" key="10">
    <source>
        <dbReference type="EMBL" id="KFM68096.1"/>
    </source>
</evidence>
<dbReference type="EMBL" id="KK116549">
    <property type="protein sequence ID" value="KFM68096.1"/>
    <property type="molecule type" value="Genomic_DNA"/>
</dbReference>
<keyword evidence="4 7" id="KW-1133">Transmembrane helix</keyword>
<evidence type="ECO:0000256" key="1">
    <source>
        <dbReference type="ARBA" id="ARBA00010877"/>
    </source>
</evidence>
<dbReference type="Pfam" id="PF09731">
    <property type="entry name" value="Mitofilin"/>
    <property type="match status" value="1"/>
</dbReference>
<dbReference type="InterPro" id="IPR019133">
    <property type="entry name" value="MIC60"/>
</dbReference>
<dbReference type="GO" id="GO:0042407">
    <property type="term" value="P:cristae formation"/>
    <property type="evidence" value="ECO:0007669"/>
    <property type="project" value="TreeGrafter"/>
</dbReference>
<feature type="region of interest" description="Disordered" evidence="9">
    <location>
        <begin position="113"/>
        <end position="152"/>
    </location>
</feature>
<dbReference type="PANTHER" id="PTHR15415:SF7">
    <property type="entry name" value="MICOS COMPLEX SUBUNIT MIC60"/>
    <property type="match status" value="1"/>
</dbReference>
<evidence type="ECO:0000256" key="3">
    <source>
        <dbReference type="ARBA" id="ARBA00022792"/>
    </source>
</evidence>
<evidence type="ECO:0000256" key="8">
    <source>
        <dbReference type="SAM" id="Coils"/>
    </source>
</evidence>
<evidence type="ECO:0000256" key="7">
    <source>
        <dbReference type="RuleBase" id="RU363000"/>
    </source>
</evidence>
<dbReference type="OrthoDB" id="10261039at2759"/>
<reference evidence="10 11" key="1">
    <citation type="submission" date="2013-11" db="EMBL/GenBank/DDBJ databases">
        <title>Genome sequencing of Stegodyphus mimosarum.</title>
        <authorList>
            <person name="Bechsgaard J."/>
        </authorList>
    </citation>
    <scope>NUCLEOTIDE SEQUENCE [LARGE SCALE GENOMIC DNA]</scope>
</reference>
<proteinExistence type="inferred from homology"/>
<dbReference type="GO" id="GO:0061617">
    <property type="term" value="C:MICOS complex"/>
    <property type="evidence" value="ECO:0007669"/>
    <property type="project" value="TreeGrafter"/>
</dbReference>
<evidence type="ECO:0000256" key="9">
    <source>
        <dbReference type="SAM" id="MobiDB-lite"/>
    </source>
</evidence>
<keyword evidence="3 7" id="KW-0999">Mitochondrion inner membrane</keyword>
<dbReference type="STRING" id="407821.A0A087TSK7"/>
<gene>
    <name evidence="10" type="ORF">X975_18334</name>
</gene>
<name>A0A087TSK7_STEMI</name>
<keyword evidence="2 7" id="KW-0812">Transmembrane</keyword>
<dbReference type="OMA" id="HAHRHID"/>
<keyword evidence="8" id="KW-0175">Coiled coil</keyword>
<evidence type="ECO:0000256" key="5">
    <source>
        <dbReference type="ARBA" id="ARBA00023128"/>
    </source>
</evidence>
<dbReference type="AlphaFoldDB" id="A0A087TSK7"/>
<comment type="similarity">
    <text evidence="1 7">Belongs to the MICOS complex subunit Mic60 family.</text>
</comment>
<evidence type="ECO:0000256" key="4">
    <source>
        <dbReference type="ARBA" id="ARBA00022989"/>
    </source>
</evidence>
<comment type="function">
    <text evidence="7">Component of the MICOS complex, a large protein complex of the mitochondrial inner membrane that plays crucial roles in the maintenance of crista junctions, inner membrane architecture, and formation of contact sites to the outer membrane.</text>
</comment>
<sequence length="672" mass="75963">MWRSFRLSGLKLKTSFPGTEFQRLSSTSSRRGSGKVIVSLFATTGLGLTGAIVYGKYDPKFKDLLQENIPYVSYIYKWFPEEDQKSTSPRKESAAELKDVAVSDSLLKKKLDREKAAATEVKRPTVEPQTRKPGAIAQTSDDTKKDSTVKKSEIKLEPRVELSEKAEHSDTFKETAVSDMLKKLEKSSEETVAIHMSAVKAIKNYTKKLYEALDIPEGKDGDIVWKEASSAGSEKAEALKLAERKASDTKAIIEKLQVDLKNIAEKDAKSPLLKTGEVLISEVKKRIQNAEAELSSAETEARTATEYQNLVNTSKEQFRKELQIVLPNYIHGDKSKTMTESDLNLLIAHAHRRIEQLQKQLAKQQVTEKFRVDEAVRQQKMQDEKVAESKVEAELERRHLDLETAIANRVAALKENFEVELRQQLRRQAAAHADHIQEVLKVQEQELERKHCLELEEKLLHQKGVFISEVSGNMARLKGILTYLKAKGEFDKLSKSAQSLWLACQAMSDKIEADKSGELYPLSKEIAAVKLSASEDNEFINSVLASIPSKAVTRGVYTSEDLKQRFFQNVKPVCRKVALIDENNDSLYRYLLSYLQSFLTVDVASIPKEELSGKVAVDPSEWDTFDILSRISYCLKINDMEQALRYANQLRGEPRVVATDFINEVRLLLETR</sequence>
<feature type="compositionally biased region" description="Basic and acidic residues" evidence="9">
    <location>
        <begin position="113"/>
        <end position="125"/>
    </location>
</feature>
<comment type="subunit">
    <text evidence="7">Component of the mitochondrial contact site and cristae organizing system (MICOS) complex.</text>
</comment>
<evidence type="ECO:0000256" key="6">
    <source>
        <dbReference type="ARBA" id="ARBA00023136"/>
    </source>
</evidence>
<accession>A0A087TSK7</accession>
<evidence type="ECO:0000313" key="11">
    <source>
        <dbReference type="Proteomes" id="UP000054359"/>
    </source>
</evidence>
<keyword evidence="11" id="KW-1185">Reference proteome</keyword>
<dbReference type="PANTHER" id="PTHR15415">
    <property type="entry name" value="MITOFILIN"/>
    <property type="match status" value="1"/>
</dbReference>
<evidence type="ECO:0000256" key="2">
    <source>
        <dbReference type="ARBA" id="ARBA00022692"/>
    </source>
</evidence>
<protein>
    <recommendedName>
        <fullName evidence="7">MICOS complex subunit MIC60</fullName>
    </recommendedName>
    <alternativeName>
        <fullName evidence="7">Mitofilin</fullName>
    </alternativeName>
</protein>
<feature type="non-terminal residue" evidence="10">
    <location>
        <position position="672"/>
    </location>
</feature>
<feature type="compositionally biased region" description="Basic and acidic residues" evidence="9">
    <location>
        <begin position="141"/>
        <end position="152"/>
    </location>
</feature>
<feature type="transmembrane region" description="Helical" evidence="7">
    <location>
        <begin position="36"/>
        <end position="55"/>
    </location>
</feature>
<keyword evidence="6 7" id="KW-0472">Membrane</keyword>
<organism evidence="10 11">
    <name type="scientific">Stegodyphus mimosarum</name>
    <name type="common">African social velvet spider</name>
    <dbReference type="NCBI Taxonomy" id="407821"/>
    <lineage>
        <taxon>Eukaryota</taxon>
        <taxon>Metazoa</taxon>
        <taxon>Ecdysozoa</taxon>
        <taxon>Arthropoda</taxon>
        <taxon>Chelicerata</taxon>
        <taxon>Arachnida</taxon>
        <taxon>Araneae</taxon>
        <taxon>Araneomorphae</taxon>
        <taxon>Entelegynae</taxon>
        <taxon>Eresoidea</taxon>
        <taxon>Eresidae</taxon>
        <taxon>Stegodyphus</taxon>
    </lineage>
</organism>
<feature type="coiled-coil region" evidence="8">
    <location>
        <begin position="239"/>
        <end position="307"/>
    </location>
</feature>
<comment type="subcellular location">
    <subcellularLocation>
        <location evidence="7">Mitochondrion inner membrane</location>
        <topology evidence="7">Single-pass membrane protein</topology>
    </subcellularLocation>
</comment>